<reference evidence="2" key="1">
    <citation type="submission" date="2017-03" db="EMBL/GenBank/DDBJ databases">
        <title>Phytopthora megakarya and P. palmivora, two closely related causual agents of cacao black pod achieved similar genome size and gene model numbers by different mechanisms.</title>
        <authorList>
            <person name="Ali S."/>
            <person name="Shao J."/>
            <person name="Larry D.J."/>
            <person name="Kronmiller B."/>
            <person name="Shen D."/>
            <person name="Strem M.D."/>
            <person name="Melnick R.L."/>
            <person name="Guiltinan M.J."/>
            <person name="Tyler B.M."/>
            <person name="Meinhardt L.W."/>
            <person name="Bailey B.A."/>
        </authorList>
    </citation>
    <scope>NUCLEOTIDE SEQUENCE [LARGE SCALE GENOMIC DNA]</scope>
    <source>
        <strain evidence="2">zdho120</strain>
    </source>
</reference>
<evidence type="ECO:0000313" key="1">
    <source>
        <dbReference type="EMBL" id="OWZ16654.1"/>
    </source>
</evidence>
<name>A0A225WGY1_9STRA</name>
<proteinExistence type="predicted"/>
<dbReference type="AlphaFoldDB" id="A0A225WGY1"/>
<organism evidence="1 2">
    <name type="scientific">Phytophthora megakarya</name>
    <dbReference type="NCBI Taxonomy" id="4795"/>
    <lineage>
        <taxon>Eukaryota</taxon>
        <taxon>Sar</taxon>
        <taxon>Stramenopiles</taxon>
        <taxon>Oomycota</taxon>
        <taxon>Peronosporomycetes</taxon>
        <taxon>Peronosporales</taxon>
        <taxon>Peronosporaceae</taxon>
        <taxon>Phytophthora</taxon>
    </lineage>
</organism>
<sequence>MVNVKLIVERWGVKARHGEVLNAYVKAVTEAGMMITLYVQEGLIVTKERLDELGRRLRMRLIIQTSSIVDTNQKYENTS</sequence>
<comment type="caution">
    <text evidence="1">The sequence shown here is derived from an EMBL/GenBank/DDBJ whole genome shotgun (WGS) entry which is preliminary data.</text>
</comment>
<dbReference type="EMBL" id="NBNE01000893">
    <property type="protein sequence ID" value="OWZ16654.1"/>
    <property type="molecule type" value="Genomic_DNA"/>
</dbReference>
<protein>
    <submittedName>
        <fullName evidence="1">Uncharacterized protein</fullName>
    </submittedName>
</protein>
<dbReference type="Proteomes" id="UP000198211">
    <property type="component" value="Unassembled WGS sequence"/>
</dbReference>
<keyword evidence="2" id="KW-1185">Reference proteome</keyword>
<accession>A0A225WGY1</accession>
<gene>
    <name evidence="1" type="ORF">PHMEG_0009526</name>
</gene>
<evidence type="ECO:0000313" key="2">
    <source>
        <dbReference type="Proteomes" id="UP000198211"/>
    </source>
</evidence>